<name>A0A975D3R2_9SPHN</name>
<evidence type="ECO:0008006" key="3">
    <source>
        <dbReference type="Google" id="ProtNLM"/>
    </source>
</evidence>
<dbReference type="PROSITE" id="PS51257">
    <property type="entry name" value="PROKAR_LIPOPROTEIN"/>
    <property type="match status" value="1"/>
</dbReference>
<organism evidence="1 2">
    <name type="scientific">Rhizorhabdus wittichii</name>
    <dbReference type="NCBI Taxonomy" id="160791"/>
    <lineage>
        <taxon>Bacteria</taxon>
        <taxon>Pseudomonadati</taxon>
        <taxon>Pseudomonadota</taxon>
        <taxon>Alphaproteobacteria</taxon>
        <taxon>Sphingomonadales</taxon>
        <taxon>Sphingomonadaceae</taxon>
        <taxon>Rhizorhabdus</taxon>
    </lineage>
</organism>
<dbReference type="EMBL" id="CP059319">
    <property type="protein sequence ID" value="QTH21731.1"/>
    <property type="molecule type" value="Genomic_DNA"/>
</dbReference>
<gene>
    <name evidence="1" type="ORF">HRJ34_26110</name>
</gene>
<dbReference type="RefSeq" id="WP_152523658.1">
    <property type="nucleotide sequence ID" value="NZ_CP059319.1"/>
</dbReference>
<accession>A0A975D3R2</accession>
<sequence>MIATRALAISLIGLLLTACKDISPKSVTLHNRSAESLSDVSVDFAGDAKRVARLSPGQFVGLASAKGREGVICVTFTREGVTRSYGFEYMTAHMPSNCRMEVGDHSVEVACNGDQRRSLEPIVANGCGTASQKARH</sequence>
<reference evidence="1" key="2">
    <citation type="submission" date="2021-04" db="EMBL/GenBank/DDBJ databases">
        <title>Isolation and genomic analysis of the ibuprofen-degrading bacterium Sphingomonas strain MPO218.</title>
        <authorList>
            <person name="Aulestia M."/>
            <person name="Flores A."/>
            <person name="Mangas E.L."/>
            <person name="Perez-Pulido A.J."/>
            <person name="Santero E."/>
            <person name="Camacho E.M."/>
        </authorList>
    </citation>
    <scope>NUCLEOTIDE SEQUENCE</scope>
    <source>
        <strain evidence="1">MPO218</strain>
    </source>
</reference>
<protein>
    <recommendedName>
        <fullName evidence="3">Lipoprotein</fullName>
    </recommendedName>
</protein>
<dbReference type="Proteomes" id="UP000664914">
    <property type="component" value="Chromosome"/>
</dbReference>
<evidence type="ECO:0000313" key="2">
    <source>
        <dbReference type="Proteomes" id="UP000664914"/>
    </source>
</evidence>
<proteinExistence type="predicted"/>
<evidence type="ECO:0000313" key="1">
    <source>
        <dbReference type="EMBL" id="QTH21731.1"/>
    </source>
</evidence>
<dbReference type="AlphaFoldDB" id="A0A975D3R2"/>
<reference evidence="1" key="1">
    <citation type="submission" date="2020-07" db="EMBL/GenBank/DDBJ databases">
        <authorList>
            <person name="Camacho E."/>
        </authorList>
    </citation>
    <scope>NUCLEOTIDE SEQUENCE</scope>
    <source>
        <strain evidence="1">MPO218</strain>
    </source>
</reference>